<keyword evidence="1" id="KW-0464">Manganese</keyword>
<feature type="binding site" evidence="1">
    <location>
        <position position="114"/>
    </location>
    <ligand>
        <name>Mn(2+)</name>
        <dbReference type="ChEBI" id="CHEBI:29035"/>
        <label>2</label>
    </ligand>
</feature>
<dbReference type="NCBIfam" id="TIGR01891">
    <property type="entry name" value="amidohydrolases"/>
    <property type="match status" value="1"/>
</dbReference>
<dbReference type="Gene3D" id="3.30.70.360">
    <property type="match status" value="1"/>
</dbReference>
<gene>
    <name evidence="3" type="ORF">IW256_007033</name>
</gene>
<evidence type="ECO:0000259" key="2">
    <source>
        <dbReference type="Pfam" id="PF07687"/>
    </source>
</evidence>
<keyword evidence="3" id="KW-0378">Hydrolase</keyword>
<dbReference type="InterPro" id="IPR002933">
    <property type="entry name" value="Peptidase_M20"/>
</dbReference>
<dbReference type="InterPro" id="IPR011650">
    <property type="entry name" value="Peptidase_M20_dimer"/>
</dbReference>
<dbReference type="SUPFAM" id="SSF55031">
    <property type="entry name" value="Bacterial exopeptidase dimerisation domain"/>
    <property type="match status" value="1"/>
</dbReference>
<feature type="domain" description="Peptidase M20 dimerisation" evidence="2">
    <location>
        <begin position="197"/>
        <end position="292"/>
    </location>
</feature>
<keyword evidence="4" id="KW-1185">Reference proteome</keyword>
<dbReference type="RefSeq" id="WP_197015041.1">
    <property type="nucleotide sequence ID" value="NZ_BAABES010000023.1"/>
</dbReference>
<dbReference type="Gene3D" id="3.40.630.10">
    <property type="entry name" value="Zn peptidases"/>
    <property type="match status" value="1"/>
</dbReference>
<dbReference type="PIRSF" id="PIRSF005962">
    <property type="entry name" value="Pept_M20D_amidohydro"/>
    <property type="match status" value="1"/>
</dbReference>
<dbReference type="EMBL" id="JADOUA010000001">
    <property type="protein sequence ID" value="MBG6092920.1"/>
    <property type="molecule type" value="Genomic_DNA"/>
</dbReference>
<dbReference type="InterPro" id="IPR036264">
    <property type="entry name" value="Bact_exopeptidase_dim_dom"/>
</dbReference>
<keyword evidence="1" id="KW-0479">Metal-binding</keyword>
<feature type="binding site" evidence="1">
    <location>
        <position position="175"/>
    </location>
    <ligand>
        <name>Mn(2+)</name>
        <dbReference type="ChEBI" id="CHEBI:29035"/>
        <label>2</label>
    </ligand>
</feature>
<dbReference type="PANTHER" id="PTHR11014">
    <property type="entry name" value="PEPTIDASE M20 FAMILY MEMBER"/>
    <property type="match status" value="1"/>
</dbReference>
<proteinExistence type="predicted"/>
<reference evidence="3" key="1">
    <citation type="submission" date="2020-11" db="EMBL/GenBank/DDBJ databases">
        <title>Sequencing the genomes of 1000 actinobacteria strains.</title>
        <authorList>
            <person name="Klenk H.-P."/>
        </authorList>
    </citation>
    <scope>NUCLEOTIDE SEQUENCE</scope>
    <source>
        <strain evidence="3">DSM 43175</strain>
    </source>
</reference>
<dbReference type="GO" id="GO:0046872">
    <property type="term" value="F:metal ion binding"/>
    <property type="evidence" value="ECO:0007669"/>
    <property type="project" value="UniProtKB-KW"/>
</dbReference>
<feature type="binding site" evidence="1">
    <location>
        <position position="112"/>
    </location>
    <ligand>
        <name>Mn(2+)</name>
        <dbReference type="ChEBI" id="CHEBI:29035"/>
        <label>2</label>
    </ligand>
</feature>
<protein>
    <submittedName>
        <fullName evidence="3">Hippurate hydrolase</fullName>
        <ecNumber evidence="3">3.5.1.32</ecNumber>
    </submittedName>
</protein>
<dbReference type="SUPFAM" id="SSF53187">
    <property type="entry name" value="Zn-dependent exopeptidases"/>
    <property type="match status" value="1"/>
</dbReference>
<accession>A0A931DMY6</accession>
<dbReference type="AlphaFoldDB" id="A0A931DMY6"/>
<sequence length="420" mass="43475">MPTVDVLRSLPEALPDLEAVYRDLHAHPELAYTEHRTAGIVAGRLRRDGFEVTEGIGVTGVVGVLRNGAGPTVVLRADMDALPVEEKTGLGYASTATTTDETGEVVPLMHACGHDVHVTCLLGAAHLMAASAGLWSGTLVALFQPAEEGRGGAQRMIADGLFDVTGKPDIVLGQHVFPYPAGTVGYRPGPFLAASDGFDVRLYGRGAHGSRPESGVDPVVLAASAVMRLQTIVAREVAANEQAVLTVGALHAGTKANIIADHADLSLSVRSFDRKVSARMVASVRRIIEAECAASGSPRPPEFAELFGFTPTVNDPVATERVAGGLRALLGEDAVSAIPPIMGSEDFGEFGEVSGAPSVFWALGGADPGAYAAALEAGTVDQEIPSNHSPLFAPVVRPTLTTGVSALVAAGMEWLGDGRA</sequence>
<feature type="binding site" evidence="1">
    <location>
        <position position="148"/>
    </location>
    <ligand>
        <name>Mn(2+)</name>
        <dbReference type="ChEBI" id="CHEBI:29035"/>
        <label>2</label>
    </ligand>
</feature>
<dbReference type="Pfam" id="PF07687">
    <property type="entry name" value="M20_dimer"/>
    <property type="match status" value="1"/>
</dbReference>
<organism evidence="3 4">
    <name type="scientific">Actinomadura viridis</name>
    <dbReference type="NCBI Taxonomy" id="58110"/>
    <lineage>
        <taxon>Bacteria</taxon>
        <taxon>Bacillati</taxon>
        <taxon>Actinomycetota</taxon>
        <taxon>Actinomycetes</taxon>
        <taxon>Streptosporangiales</taxon>
        <taxon>Thermomonosporaceae</taxon>
        <taxon>Actinomadura</taxon>
    </lineage>
</organism>
<dbReference type="EC" id="3.5.1.32" evidence="3"/>
<dbReference type="GO" id="GO:0047980">
    <property type="term" value="F:hippurate hydrolase activity"/>
    <property type="evidence" value="ECO:0007669"/>
    <property type="project" value="UniProtKB-EC"/>
</dbReference>
<dbReference type="Pfam" id="PF01546">
    <property type="entry name" value="Peptidase_M20"/>
    <property type="match status" value="1"/>
</dbReference>
<comment type="cofactor">
    <cofactor evidence="1">
        <name>Mn(2+)</name>
        <dbReference type="ChEBI" id="CHEBI:29035"/>
    </cofactor>
    <text evidence="1">The Mn(2+) ion enhances activity.</text>
</comment>
<dbReference type="PANTHER" id="PTHR11014:SF63">
    <property type="entry name" value="METALLOPEPTIDASE, PUTATIVE (AFU_ORTHOLOGUE AFUA_6G09600)-RELATED"/>
    <property type="match status" value="1"/>
</dbReference>
<dbReference type="Proteomes" id="UP000614047">
    <property type="component" value="Unassembled WGS sequence"/>
</dbReference>
<comment type="caution">
    <text evidence="3">The sequence shown here is derived from an EMBL/GenBank/DDBJ whole genome shotgun (WGS) entry which is preliminary data.</text>
</comment>
<dbReference type="InterPro" id="IPR017439">
    <property type="entry name" value="Amidohydrolase"/>
</dbReference>
<evidence type="ECO:0000256" key="1">
    <source>
        <dbReference type="PIRSR" id="PIRSR005962-1"/>
    </source>
</evidence>
<name>A0A931DMY6_9ACTN</name>
<evidence type="ECO:0000313" key="4">
    <source>
        <dbReference type="Proteomes" id="UP000614047"/>
    </source>
</evidence>
<evidence type="ECO:0000313" key="3">
    <source>
        <dbReference type="EMBL" id="MBG6092920.1"/>
    </source>
</evidence>